<dbReference type="Proteomes" id="UP001343492">
    <property type="component" value="Unassembled WGS sequence"/>
</dbReference>
<dbReference type="EMBL" id="JAZDQV010000004">
    <property type="protein sequence ID" value="MEE1877190.1"/>
    <property type="molecule type" value="Genomic_DNA"/>
</dbReference>
<gene>
    <name evidence="1" type="ORF">VRS74_05770</name>
</gene>
<dbReference type="RefSeq" id="WP_354144299.1">
    <property type="nucleotide sequence ID" value="NZ_JAZDQV010000004.1"/>
</dbReference>
<protein>
    <submittedName>
        <fullName evidence="1">Uncharacterized protein</fullName>
    </submittedName>
</protein>
<proteinExistence type="predicted"/>
<reference evidence="1 2" key="1">
    <citation type="submission" date="2024-01" db="EMBL/GenBank/DDBJ databases">
        <title>The genome sequence of Erythrobacteraceae sp. strain 1XM1-14.</title>
        <authorList>
            <person name="Liu Y."/>
        </authorList>
    </citation>
    <scope>NUCLEOTIDE SEQUENCE [LARGE SCALE GENOMIC DNA]</scope>
    <source>
        <strain evidence="1 2">1XM1-14</strain>
    </source>
</reference>
<organism evidence="1 2">
    <name type="scientific">Altererythrobacter litoralis</name>
    <dbReference type="NCBI Taxonomy" id="3113904"/>
    <lineage>
        <taxon>Bacteria</taxon>
        <taxon>Pseudomonadati</taxon>
        <taxon>Pseudomonadota</taxon>
        <taxon>Alphaproteobacteria</taxon>
        <taxon>Sphingomonadales</taxon>
        <taxon>Erythrobacteraceae</taxon>
        <taxon>Altererythrobacter</taxon>
    </lineage>
</organism>
<comment type="caution">
    <text evidence="1">The sequence shown here is derived from an EMBL/GenBank/DDBJ whole genome shotgun (WGS) entry which is preliminary data.</text>
</comment>
<evidence type="ECO:0000313" key="2">
    <source>
        <dbReference type="Proteomes" id="UP001343492"/>
    </source>
</evidence>
<keyword evidence="2" id="KW-1185">Reference proteome</keyword>
<name>A0ABU7GDL9_9SPHN</name>
<evidence type="ECO:0000313" key="1">
    <source>
        <dbReference type="EMBL" id="MEE1877190.1"/>
    </source>
</evidence>
<accession>A0ABU7GDL9</accession>
<sequence length="119" mass="13023">MRAEFIETKSRNYRPRRTTGDRVQEAVLMLGEAQGRLLNHGETPWASITFAGSRHELMLDFAGPEAVAAGERLIAALPDHEFAIPGQLVADATVSSVHHVMHPAPRMIVTATLLLLEDA</sequence>